<feature type="chain" id="PRO_5032733426" description="Regulatory protein YycH-like domain-containing protein" evidence="1">
    <location>
        <begin position="23"/>
        <end position="360"/>
    </location>
</feature>
<evidence type="ECO:0000313" key="2">
    <source>
        <dbReference type="EMBL" id="MRJ46075.1"/>
    </source>
</evidence>
<comment type="caution">
    <text evidence="2">The sequence shown here is derived from an EMBL/GenBank/DDBJ whole genome shotgun (WGS) entry which is preliminary data.</text>
</comment>
<proteinExistence type="predicted"/>
<name>A0A844CE72_9LACT</name>
<dbReference type="Proteomes" id="UP000440066">
    <property type="component" value="Unassembled WGS sequence"/>
</dbReference>
<evidence type="ECO:0000256" key="1">
    <source>
        <dbReference type="SAM" id="SignalP"/>
    </source>
</evidence>
<accession>A0A844CE72</accession>
<keyword evidence="1" id="KW-0732">Signal</keyword>
<dbReference type="AlphaFoldDB" id="A0A844CE72"/>
<evidence type="ECO:0000313" key="3">
    <source>
        <dbReference type="Proteomes" id="UP000440066"/>
    </source>
</evidence>
<reference evidence="2 3" key="1">
    <citation type="submission" date="2019-11" db="EMBL/GenBank/DDBJ databases">
        <title>Characterisation of Fundicoccus ignavus gen. nov. sp. nov., a novel genus of the family Aerococcaceae from bulk tank milk.</title>
        <authorList>
            <person name="Siebert A."/>
            <person name="Huptas C."/>
            <person name="Wenning M."/>
            <person name="Scherer S."/>
            <person name="Doll E.V."/>
        </authorList>
    </citation>
    <scope>NUCLEOTIDE SEQUENCE [LARGE SCALE GENOMIC DNA]</scope>
    <source>
        <strain evidence="2 3">DSM 109652</strain>
    </source>
</reference>
<dbReference type="RefSeq" id="WP_153831187.1">
    <property type="nucleotide sequence ID" value="NZ_WJQT01000001.1"/>
</dbReference>
<evidence type="ECO:0008006" key="4">
    <source>
        <dbReference type="Google" id="ProtNLM"/>
    </source>
</evidence>
<feature type="signal peptide" evidence="1">
    <location>
        <begin position="1"/>
        <end position="22"/>
    </location>
</feature>
<dbReference type="EMBL" id="WJQT01000001">
    <property type="protein sequence ID" value="MRJ46075.1"/>
    <property type="molecule type" value="Genomic_DNA"/>
</dbReference>
<organism evidence="2 3">
    <name type="scientific">Fundicoccus ignavus</name>
    <dbReference type="NCBI Taxonomy" id="2664442"/>
    <lineage>
        <taxon>Bacteria</taxon>
        <taxon>Bacillati</taxon>
        <taxon>Bacillota</taxon>
        <taxon>Bacilli</taxon>
        <taxon>Lactobacillales</taxon>
        <taxon>Aerococcaceae</taxon>
        <taxon>Fundicoccus</taxon>
    </lineage>
</organism>
<gene>
    <name evidence="2" type="ORF">GF867_00605</name>
</gene>
<sequence length="360" mass="41631">MKYLKYILLVSFCLMYSLNIHAEEFAGTFSVDEAVLSEEYPTELSTFPIDQSFPEKFIRQASLIFEYDTGIYQTSDFSLQGPLFKAWNAQTDTEHLWIDSSQGVFSFQYIKQLPFNPFGLSLSFINYFEYPDQRHPDDNLDIDDAVTQQDLSFMSRETALNFIEELLTNLGIHADYTIHLYALPKEYYSILEEYSHTMKAEEYGDEKIESKDFYAIRINFAQDGIVYNTQTMGSIEKGSVVVGTQLFLTLTEDGVTSFTMNGYEQADVTQAETLQVDISKVIDSVQKKYDNLLIVGEVSLIDIVPQYYLFVNTQGNESKAYIRPFWQVKLEHKIPEEEQTITYYPMLLIDTETNQEVILQ</sequence>
<protein>
    <recommendedName>
        <fullName evidence="4">Regulatory protein YycH-like domain-containing protein</fullName>
    </recommendedName>
</protein>